<reference evidence="3 4" key="1">
    <citation type="submission" date="2024-04" db="EMBL/GenBank/DDBJ databases">
        <title>genome sequences of Mucor flavus KT1a and Helicostylum pulchrum KT1b strains isolated from the surface of a dry-aged beef.</title>
        <authorList>
            <person name="Toyotome T."/>
            <person name="Hosono M."/>
            <person name="Torimaru M."/>
            <person name="Fukuda K."/>
            <person name="Mikami N."/>
        </authorList>
    </citation>
    <scope>NUCLEOTIDE SEQUENCE [LARGE SCALE GENOMIC DNA]</scope>
    <source>
        <strain evidence="3 4">KT1a</strain>
    </source>
</reference>
<organism evidence="3 4">
    <name type="scientific">Mucor flavus</name>
    <dbReference type="NCBI Taxonomy" id="439312"/>
    <lineage>
        <taxon>Eukaryota</taxon>
        <taxon>Fungi</taxon>
        <taxon>Fungi incertae sedis</taxon>
        <taxon>Mucoromycota</taxon>
        <taxon>Mucoromycotina</taxon>
        <taxon>Mucoromycetes</taxon>
        <taxon>Mucorales</taxon>
        <taxon>Mucorineae</taxon>
        <taxon>Mucoraceae</taxon>
        <taxon>Mucor</taxon>
    </lineage>
</organism>
<feature type="region of interest" description="Disordered" evidence="1">
    <location>
        <begin position="25"/>
        <end position="44"/>
    </location>
</feature>
<evidence type="ECO:0000313" key="4">
    <source>
        <dbReference type="Proteomes" id="UP001473302"/>
    </source>
</evidence>
<evidence type="ECO:0000313" key="3">
    <source>
        <dbReference type="EMBL" id="GAA5813444.1"/>
    </source>
</evidence>
<dbReference type="Proteomes" id="UP001473302">
    <property type="component" value="Unassembled WGS sequence"/>
</dbReference>
<name>A0ABP9Z2W3_9FUNG</name>
<evidence type="ECO:0000259" key="2">
    <source>
        <dbReference type="Pfam" id="PF13649"/>
    </source>
</evidence>
<feature type="domain" description="Methyltransferase" evidence="2">
    <location>
        <begin position="150"/>
        <end position="243"/>
    </location>
</feature>
<dbReference type="SUPFAM" id="SSF53335">
    <property type="entry name" value="S-adenosyl-L-methionine-dependent methyltransferases"/>
    <property type="match status" value="1"/>
</dbReference>
<dbReference type="InterPro" id="IPR029063">
    <property type="entry name" value="SAM-dependent_MTases_sf"/>
</dbReference>
<dbReference type="InterPro" id="IPR041698">
    <property type="entry name" value="Methyltransf_25"/>
</dbReference>
<dbReference type="Gene3D" id="3.40.50.150">
    <property type="entry name" value="Vaccinia Virus protein VP39"/>
    <property type="match status" value="1"/>
</dbReference>
<proteinExistence type="predicted"/>
<gene>
    <name evidence="3" type="ORF">MFLAVUS_006922</name>
</gene>
<accession>A0ABP9Z2W3</accession>
<feature type="compositionally biased region" description="Low complexity" evidence="1">
    <location>
        <begin position="26"/>
        <end position="41"/>
    </location>
</feature>
<dbReference type="Pfam" id="PF13649">
    <property type="entry name" value="Methyltransf_25"/>
    <property type="match status" value="1"/>
</dbReference>
<dbReference type="EMBL" id="BAABUK010000017">
    <property type="protein sequence ID" value="GAA5813444.1"/>
    <property type="molecule type" value="Genomic_DNA"/>
</dbReference>
<protein>
    <recommendedName>
        <fullName evidence="2">Methyltransferase domain-containing protein</fullName>
    </recommendedName>
</protein>
<sequence>MGIVQSKKKEVKAYASKYGNSLMQYSSSATSSQNQASSTLSNKKHIETDAVSKKTSIYSTDSTSRSATPATVVSTSKNIASAYKNNELPDTVHFETASIPATQHQSNSFYLPKDWDVKEYQYNLHFALKSLFAGNVTQAVAPKLKKGSQVVQMGTCSGPWIMDMATQFPQCTFTAVEVIPGSLQALPSLPNINFQRDTNFKEGLNFEDGSIDYIHFRSMGINIGLDKWPNLYKEVRRILKPDGIIRIEEIHNAPSGTVMIESFIETLRQILSDHNQDFDIAPKHGTILQDNGFQVIESKKKTVYYGGEDKLSEDLVIVILNGFEDLSSVLAPRLGLDVEDYRHRVEMICAQCVRNNTHMDWYSWVAKVAPESSSTP</sequence>
<keyword evidence="4" id="KW-1185">Reference proteome</keyword>
<evidence type="ECO:0000256" key="1">
    <source>
        <dbReference type="SAM" id="MobiDB-lite"/>
    </source>
</evidence>
<comment type="caution">
    <text evidence="3">The sequence shown here is derived from an EMBL/GenBank/DDBJ whole genome shotgun (WGS) entry which is preliminary data.</text>
</comment>